<keyword evidence="2" id="KW-0802">TPR repeat</keyword>
<dbReference type="Pfam" id="PF24883">
    <property type="entry name" value="NPHP3_N"/>
    <property type="match status" value="1"/>
</dbReference>
<feature type="repeat" description="TPR" evidence="2">
    <location>
        <begin position="979"/>
        <end position="1012"/>
    </location>
</feature>
<dbReference type="SUPFAM" id="SSF52540">
    <property type="entry name" value="P-loop containing nucleoside triphosphate hydrolases"/>
    <property type="match status" value="1"/>
</dbReference>
<feature type="region of interest" description="Disordered" evidence="3">
    <location>
        <begin position="1081"/>
        <end position="1171"/>
    </location>
</feature>
<feature type="compositionally biased region" description="Polar residues" evidence="3">
    <location>
        <begin position="1129"/>
        <end position="1145"/>
    </location>
</feature>
<feature type="domain" description="Nephrocystin 3-like N-terminal" evidence="4">
    <location>
        <begin position="88"/>
        <end position="238"/>
    </location>
</feature>
<name>A0A5C3KAV3_COPMA</name>
<dbReference type="Proteomes" id="UP000307440">
    <property type="component" value="Unassembled WGS sequence"/>
</dbReference>
<accession>A0A5C3KAV3</accession>
<dbReference type="PANTHER" id="PTHR10039:SF14">
    <property type="entry name" value="NACHT DOMAIN-CONTAINING PROTEIN"/>
    <property type="match status" value="1"/>
</dbReference>
<dbReference type="InterPro" id="IPR027417">
    <property type="entry name" value="P-loop_NTPase"/>
</dbReference>
<dbReference type="STRING" id="230819.A0A5C3KAV3"/>
<sequence>MNSDKLLELVTSDESRLNVQLKDAQVTRAGRDVSNTVNNYYNYPSFNGSTLELFEVLRGIPDPKDCFWDRSQACLAETRANHIEELVSWVNHCPEGSHNTYLLADAAGSGKTSLAHSVCQLLHSKGHLVASYFCRPKQGGSIASQVLGAVIRGLLSINDQTRRCIGGMLLEDLTLATASPARQFDEIIIPVARGLPSKWPLVVVIDGLDGALDIKLLTLLRDSLPSLPSSFKFILMTRPEPQVMSFLDKSAHIRRASYSLAGVHNHRDLDRYIRHRVSRTTYGTSISEELLQAFVERTEGVFLWAATVINYLEIAFNPILQLEALVKPKASLTTNTTGPTERLDEIYSVILSKLPWSDAHFREMYEKVMGAMVILQEPLSLAGFSSLYAHDGVTIDDMKNICKHLQPLFQTYNPDDHHQPLRLLHVSVKEYLTTRAPEPHRLDPILHHRKLSSLALLVIQKDLNQGNVPSLGFTSGEWDESKAIPLLEREPMLPAHEHIWYSCRHVAEHILAASIEDVEPSLVQLVREVLLSDPRPMLEATASLGSLIDLGTLRKLAARHSSGVMDEMSLLAAARSLCSVAACLKGSRITEALLAAQEAASLYRLVLASNLDPAVELDCARSFRLLSSILATLRQYDESLTTIDEGLVIARKSAEGSTESQRVLAQLLYHRAISLTKLDRHDAALEAGSESIQIYRLLVTANPDLELPFALALHSQAWTLAAHKRHKDAIPFVDECIAYMRRLGQDPAVLVGSVRLYASCLWYTGQTDSALKHKQEVVDILRQLSSTNASYFQPRLAYLLHKLASDLRKCGLLADAIVAAEEAISVRRELAILDPSTYDSILQESVALHSKFRFELDQLGHKDAVKVFLQLKDHNGQTYDPLLAHSLQQLVDELESNQPYPECVAATRELVEVKRRLLDREGGASRMLLRDLAGSLDRHAWSLTLVKRHSDAIKCAEEAVTIYRRLLEEDGATVEPALAPALHRLARAYGECKRYEEAIPVLQEAVDVRKRLVGDALQMRERSASVLGSSPQEETVASSTPLDQTTPKPKSDDIESQLEAPTVPIRDIDQATTTVLASSAIDTPHIDPSSDPVPQDESSDAQSQDLDQHLPTNIGVPPAIPQESAAEGGTTSLATPPSTPDQAQDSDAAPTDIVQGTESSAPPQLPDSGDVPVITAQVIPPIPDQPFQDNGAEPGPEQAVPPAVVDVPLQEEARQVVPTEVSDITVQLPEGNGAGEPLPNHAPPCFEFDPSKHEAYVGLGTSLHFLGRYLVTSKRHSEALPLLEEAITIRRWLVDQTSEISTSLKDLADTLDHCLLCLRGLKMWKIALDSAQEWTGVYRRLVEVCPGTKYEGRLAKAERFVENIRTQALAL</sequence>
<dbReference type="Pfam" id="PF13374">
    <property type="entry name" value="TPR_10"/>
    <property type="match status" value="2"/>
</dbReference>
<keyword evidence="6" id="KW-1185">Reference proteome</keyword>
<dbReference type="Gene3D" id="1.25.40.10">
    <property type="entry name" value="Tetratricopeptide repeat domain"/>
    <property type="match status" value="3"/>
</dbReference>
<gene>
    <name evidence="5" type="ORF">FA15DRAFT_676320</name>
</gene>
<evidence type="ECO:0000256" key="1">
    <source>
        <dbReference type="ARBA" id="ARBA00022737"/>
    </source>
</evidence>
<feature type="compositionally biased region" description="Polar residues" evidence="3">
    <location>
        <begin position="1026"/>
        <end position="1048"/>
    </location>
</feature>
<dbReference type="EMBL" id="ML210571">
    <property type="protein sequence ID" value="TFK17081.1"/>
    <property type="molecule type" value="Genomic_DNA"/>
</dbReference>
<dbReference type="PROSITE" id="PS50005">
    <property type="entry name" value="TPR"/>
    <property type="match status" value="1"/>
</dbReference>
<keyword evidence="1" id="KW-0677">Repeat</keyword>
<evidence type="ECO:0000256" key="2">
    <source>
        <dbReference type="PROSITE-ProRule" id="PRU00339"/>
    </source>
</evidence>
<organism evidence="5 6">
    <name type="scientific">Coprinopsis marcescibilis</name>
    <name type="common">Agaric fungus</name>
    <name type="synonym">Psathyrella marcescibilis</name>
    <dbReference type="NCBI Taxonomy" id="230819"/>
    <lineage>
        <taxon>Eukaryota</taxon>
        <taxon>Fungi</taxon>
        <taxon>Dikarya</taxon>
        <taxon>Basidiomycota</taxon>
        <taxon>Agaricomycotina</taxon>
        <taxon>Agaricomycetes</taxon>
        <taxon>Agaricomycetidae</taxon>
        <taxon>Agaricales</taxon>
        <taxon>Agaricineae</taxon>
        <taxon>Psathyrellaceae</taxon>
        <taxon>Coprinopsis</taxon>
    </lineage>
</organism>
<dbReference type="OrthoDB" id="3038309at2759"/>
<evidence type="ECO:0000313" key="5">
    <source>
        <dbReference type="EMBL" id="TFK17081.1"/>
    </source>
</evidence>
<proteinExistence type="predicted"/>
<dbReference type="PANTHER" id="PTHR10039">
    <property type="entry name" value="AMELOGENIN"/>
    <property type="match status" value="1"/>
</dbReference>
<protein>
    <recommendedName>
        <fullName evidence="4">Nephrocystin 3-like N-terminal domain-containing protein</fullName>
    </recommendedName>
</protein>
<dbReference type="InterPro" id="IPR019734">
    <property type="entry name" value="TPR_rpt"/>
</dbReference>
<dbReference type="InterPro" id="IPR056884">
    <property type="entry name" value="NPHP3-like_N"/>
</dbReference>
<reference evidence="5 6" key="1">
    <citation type="journal article" date="2019" name="Nat. Ecol. Evol.">
        <title>Megaphylogeny resolves global patterns of mushroom evolution.</title>
        <authorList>
            <person name="Varga T."/>
            <person name="Krizsan K."/>
            <person name="Foldi C."/>
            <person name="Dima B."/>
            <person name="Sanchez-Garcia M."/>
            <person name="Sanchez-Ramirez S."/>
            <person name="Szollosi G.J."/>
            <person name="Szarkandi J.G."/>
            <person name="Papp V."/>
            <person name="Albert L."/>
            <person name="Andreopoulos W."/>
            <person name="Angelini C."/>
            <person name="Antonin V."/>
            <person name="Barry K.W."/>
            <person name="Bougher N.L."/>
            <person name="Buchanan P."/>
            <person name="Buyck B."/>
            <person name="Bense V."/>
            <person name="Catcheside P."/>
            <person name="Chovatia M."/>
            <person name="Cooper J."/>
            <person name="Damon W."/>
            <person name="Desjardin D."/>
            <person name="Finy P."/>
            <person name="Geml J."/>
            <person name="Haridas S."/>
            <person name="Hughes K."/>
            <person name="Justo A."/>
            <person name="Karasinski D."/>
            <person name="Kautmanova I."/>
            <person name="Kiss B."/>
            <person name="Kocsube S."/>
            <person name="Kotiranta H."/>
            <person name="LaButti K.M."/>
            <person name="Lechner B.E."/>
            <person name="Liimatainen K."/>
            <person name="Lipzen A."/>
            <person name="Lukacs Z."/>
            <person name="Mihaltcheva S."/>
            <person name="Morgado L.N."/>
            <person name="Niskanen T."/>
            <person name="Noordeloos M.E."/>
            <person name="Ohm R.A."/>
            <person name="Ortiz-Santana B."/>
            <person name="Ovrebo C."/>
            <person name="Racz N."/>
            <person name="Riley R."/>
            <person name="Savchenko A."/>
            <person name="Shiryaev A."/>
            <person name="Soop K."/>
            <person name="Spirin V."/>
            <person name="Szebenyi C."/>
            <person name="Tomsovsky M."/>
            <person name="Tulloss R.E."/>
            <person name="Uehling J."/>
            <person name="Grigoriev I.V."/>
            <person name="Vagvolgyi C."/>
            <person name="Papp T."/>
            <person name="Martin F.M."/>
            <person name="Miettinen O."/>
            <person name="Hibbett D.S."/>
            <person name="Nagy L.G."/>
        </authorList>
    </citation>
    <scope>NUCLEOTIDE SEQUENCE [LARGE SCALE GENOMIC DNA]</scope>
    <source>
        <strain evidence="5 6">CBS 121175</strain>
    </source>
</reference>
<dbReference type="SMART" id="SM00028">
    <property type="entry name" value="TPR"/>
    <property type="match status" value="6"/>
</dbReference>
<evidence type="ECO:0000256" key="3">
    <source>
        <dbReference type="SAM" id="MobiDB-lite"/>
    </source>
</evidence>
<dbReference type="InterPro" id="IPR011990">
    <property type="entry name" value="TPR-like_helical_dom_sf"/>
</dbReference>
<evidence type="ECO:0000313" key="6">
    <source>
        <dbReference type="Proteomes" id="UP000307440"/>
    </source>
</evidence>
<feature type="region of interest" description="Disordered" evidence="3">
    <location>
        <begin position="1021"/>
        <end position="1068"/>
    </location>
</feature>
<evidence type="ECO:0000259" key="4">
    <source>
        <dbReference type="Pfam" id="PF24883"/>
    </source>
</evidence>
<dbReference type="SUPFAM" id="SSF48452">
    <property type="entry name" value="TPR-like"/>
    <property type="match status" value="2"/>
</dbReference>